<dbReference type="OrthoDB" id="10479172at2759"/>
<protein>
    <recommendedName>
        <fullName evidence="3">Transposase Tc1-like domain-containing protein</fullName>
    </recommendedName>
</protein>
<reference evidence="1 2" key="1">
    <citation type="journal article" date="2019" name="Sci. Rep.">
        <title>Orb-weaving spider Araneus ventricosus genome elucidates the spidroin gene catalogue.</title>
        <authorList>
            <person name="Kono N."/>
            <person name="Nakamura H."/>
            <person name="Ohtoshi R."/>
            <person name="Moran D.A.P."/>
            <person name="Shinohara A."/>
            <person name="Yoshida Y."/>
            <person name="Fujiwara M."/>
            <person name="Mori M."/>
            <person name="Tomita M."/>
            <person name="Arakawa K."/>
        </authorList>
    </citation>
    <scope>NUCLEOTIDE SEQUENCE [LARGE SCALE GENOMIC DNA]</scope>
</reference>
<gene>
    <name evidence="1" type="ORF">AVEN_195405_1</name>
</gene>
<evidence type="ECO:0000313" key="1">
    <source>
        <dbReference type="EMBL" id="GBO13573.1"/>
    </source>
</evidence>
<evidence type="ECO:0000313" key="2">
    <source>
        <dbReference type="Proteomes" id="UP000499080"/>
    </source>
</evidence>
<dbReference type="AlphaFoldDB" id="A0A4Y2ULP9"/>
<keyword evidence="2" id="KW-1185">Reference proteome</keyword>
<accession>A0A4Y2ULP9</accession>
<proteinExistence type="predicted"/>
<comment type="caution">
    <text evidence="1">The sequence shown here is derived from an EMBL/GenBank/DDBJ whole genome shotgun (WGS) entry which is preliminary data.</text>
</comment>
<organism evidence="1 2">
    <name type="scientific">Araneus ventricosus</name>
    <name type="common">Orbweaver spider</name>
    <name type="synonym">Epeira ventricosa</name>
    <dbReference type="NCBI Taxonomy" id="182803"/>
    <lineage>
        <taxon>Eukaryota</taxon>
        <taxon>Metazoa</taxon>
        <taxon>Ecdysozoa</taxon>
        <taxon>Arthropoda</taxon>
        <taxon>Chelicerata</taxon>
        <taxon>Arachnida</taxon>
        <taxon>Araneae</taxon>
        <taxon>Araneomorphae</taxon>
        <taxon>Entelegynae</taxon>
        <taxon>Araneoidea</taxon>
        <taxon>Araneidae</taxon>
        <taxon>Araneus</taxon>
    </lineage>
</organism>
<evidence type="ECO:0008006" key="3">
    <source>
        <dbReference type="Google" id="ProtNLM"/>
    </source>
</evidence>
<sequence>MLGEVDTRWYPRVAYREWRYQENDEARGSKDRVVSALGSHSDSFHDAIRCRGASCSTIISRRLAEANLQSKRPVRVLPLTPKHRRLRLQWYQARAK</sequence>
<name>A0A4Y2ULP9_ARAVE</name>
<dbReference type="Proteomes" id="UP000499080">
    <property type="component" value="Unassembled WGS sequence"/>
</dbReference>
<dbReference type="EMBL" id="BGPR01037860">
    <property type="protein sequence ID" value="GBO13573.1"/>
    <property type="molecule type" value="Genomic_DNA"/>
</dbReference>